<evidence type="ECO:0008006" key="3">
    <source>
        <dbReference type="Google" id="ProtNLM"/>
    </source>
</evidence>
<sequence length="145" mass="16475">MAVMYSLGKFLFSSKTIVPTSVVHGMSYNWQSVDRNGRRPARQPVSIGLETVSLQGVTYPCDLPNAWVFDDLRAQANEMRPLTLISFGSRESGNWANVLGLWTMDDVNEDRQALWPNSDPRKIQFSLKISFYGLDGQDGAWSWRR</sequence>
<dbReference type="InterPro" id="IPR009734">
    <property type="entry name" value="Myoviridae_GpU"/>
</dbReference>
<name>A0A1T4W4X0_9GAMM</name>
<gene>
    <name evidence="1" type="ORF">SAMN02745130_00995</name>
</gene>
<reference evidence="1 2" key="1">
    <citation type="submission" date="2017-02" db="EMBL/GenBank/DDBJ databases">
        <authorList>
            <person name="Peterson S.W."/>
        </authorList>
    </citation>
    <scope>NUCLEOTIDE SEQUENCE [LARGE SCALE GENOMIC DNA]</scope>
    <source>
        <strain evidence="1 2">ATCC 49788</strain>
    </source>
</reference>
<dbReference type="STRING" id="92487.SAMN02745130_00995"/>
<dbReference type="RefSeq" id="WP_078921481.1">
    <property type="nucleotide sequence ID" value="NZ_FUYB01000003.1"/>
</dbReference>
<evidence type="ECO:0000313" key="2">
    <source>
        <dbReference type="Proteomes" id="UP000190460"/>
    </source>
</evidence>
<dbReference type="Pfam" id="PF06995">
    <property type="entry name" value="Phage_P2_GpU"/>
    <property type="match status" value="1"/>
</dbReference>
<dbReference type="AlphaFoldDB" id="A0A1T4W4X0"/>
<accession>A0A1T4W4X0</accession>
<keyword evidence="2" id="KW-1185">Reference proteome</keyword>
<evidence type="ECO:0000313" key="1">
    <source>
        <dbReference type="EMBL" id="SKA72189.1"/>
    </source>
</evidence>
<dbReference type="Proteomes" id="UP000190460">
    <property type="component" value="Unassembled WGS sequence"/>
</dbReference>
<dbReference type="EMBL" id="FUYB01000003">
    <property type="protein sequence ID" value="SKA72189.1"/>
    <property type="molecule type" value="Genomic_DNA"/>
</dbReference>
<protein>
    <recommendedName>
        <fullName evidence="3">Phage P2 GpU</fullName>
    </recommendedName>
</protein>
<dbReference type="OrthoDB" id="1550902at2"/>
<organism evidence="1 2">
    <name type="scientific">Thiothrix eikelboomii</name>
    <dbReference type="NCBI Taxonomy" id="92487"/>
    <lineage>
        <taxon>Bacteria</taxon>
        <taxon>Pseudomonadati</taxon>
        <taxon>Pseudomonadota</taxon>
        <taxon>Gammaproteobacteria</taxon>
        <taxon>Thiotrichales</taxon>
        <taxon>Thiotrichaceae</taxon>
        <taxon>Thiothrix</taxon>
    </lineage>
</organism>
<proteinExistence type="predicted"/>